<feature type="transmembrane region" description="Helical" evidence="1">
    <location>
        <begin position="32"/>
        <end position="53"/>
    </location>
</feature>
<protein>
    <recommendedName>
        <fullName evidence="3">Cytochrome oxidase subunit I profile domain-containing protein</fullName>
    </recommendedName>
</protein>
<feature type="non-terminal residue" evidence="2">
    <location>
        <position position="100"/>
    </location>
</feature>
<keyword evidence="1" id="KW-0812">Transmembrane</keyword>
<proteinExistence type="predicted"/>
<organism evidence="2">
    <name type="scientific">marine metagenome</name>
    <dbReference type="NCBI Taxonomy" id="408172"/>
    <lineage>
        <taxon>unclassified sequences</taxon>
        <taxon>metagenomes</taxon>
        <taxon>ecological metagenomes</taxon>
    </lineage>
</organism>
<accession>A0A383F4C1</accession>
<dbReference type="AlphaFoldDB" id="A0A383F4C1"/>
<dbReference type="InterPro" id="IPR036927">
    <property type="entry name" value="Cyt_c_oxase-like_su1_sf"/>
</dbReference>
<dbReference type="EMBL" id="UINC01231430">
    <property type="protein sequence ID" value="SVE63956.1"/>
    <property type="molecule type" value="Genomic_DNA"/>
</dbReference>
<name>A0A383F4C1_9ZZZZ</name>
<keyword evidence="1" id="KW-1133">Transmembrane helix</keyword>
<evidence type="ECO:0008006" key="3">
    <source>
        <dbReference type="Google" id="ProtNLM"/>
    </source>
</evidence>
<feature type="transmembrane region" description="Helical" evidence="1">
    <location>
        <begin position="79"/>
        <end position="98"/>
    </location>
</feature>
<evidence type="ECO:0000313" key="2">
    <source>
        <dbReference type="EMBL" id="SVE63956.1"/>
    </source>
</evidence>
<gene>
    <name evidence="2" type="ORF">METZ01_LOCUS516810</name>
</gene>
<sequence>MTTTDTAAASDSSPIALEEAVTSTDPTTLSKVWGFGSGVLILLGSIAGLLVGLERLDLGSANVFGGADGMFQFWSAHRVALILLGLLPALMALATTIVPR</sequence>
<dbReference type="Gene3D" id="1.20.210.10">
    <property type="entry name" value="Cytochrome c oxidase-like, subunit I domain"/>
    <property type="match status" value="1"/>
</dbReference>
<reference evidence="2" key="1">
    <citation type="submission" date="2018-05" db="EMBL/GenBank/DDBJ databases">
        <authorList>
            <person name="Lanie J.A."/>
            <person name="Ng W.-L."/>
            <person name="Kazmierczak K.M."/>
            <person name="Andrzejewski T.M."/>
            <person name="Davidsen T.M."/>
            <person name="Wayne K.J."/>
            <person name="Tettelin H."/>
            <person name="Glass J.I."/>
            <person name="Rusch D."/>
            <person name="Podicherti R."/>
            <person name="Tsui H.-C.T."/>
            <person name="Winkler M.E."/>
        </authorList>
    </citation>
    <scope>NUCLEOTIDE SEQUENCE</scope>
</reference>
<evidence type="ECO:0000256" key="1">
    <source>
        <dbReference type="SAM" id="Phobius"/>
    </source>
</evidence>
<keyword evidence="1" id="KW-0472">Membrane</keyword>